<evidence type="ECO:0000256" key="7">
    <source>
        <dbReference type="SAM" id="Phobius"/>
    </source>
</evidence>
<dbReference type="PANTHER" id="PTHR48090">
    <property type="entry name" value="UNDECAPRENYL-PHOSPHATE 4-DEOXY-4-FORMAMIDO-L-ARABINOSE TRANSFERASE-RELATED"/>
    <property type="match status" value="1"/>
</dbReference>
<keyword evidence="6 7" id="KW-0472">Membrane</keyword>
<evidence type="ECO:0000256" key="2">
    <source>
        <dbReference type="ARBA" id="ARBA00022676"/>
    </source>
</evidence>
<comment type="subcellular location">
    <subcellularLocation>
        <location evidence="1">Membrane</location>
        <topology evidence="1">Multi-pass membrane protein</topology>
    </subcellularLocation>
</comment>
<evidence type="ECO:0000256" key="1">
    <source>
        <dbReference type="ARBA" id="ARBA00004141"/>
    </source>
</evidence>
<dbReference type="EMBL" id="JAANYN010000002">
    <property type="protein sequence ID" value="NHE56254.1"/>
    <property type="molecule type" value="Genomic_DNA"/>
</dbReference>
<proteinExistence type="predicted"/>
<evidence type="ECO:0000313" key="10">
    <source>
        <dbReference type="Proteomes" id="UP000649799"/>
    </source>
</evidence>
<comment type="caution">
    <text evidence="9">The sequence shown here is derived from an EMBL/GenBank/DDBJ whole genome shotgun (WGS) entry which is preliminary data.</text>
</comment>
<feature type="transmembrane region" description="Helical" evidence="7">
    <location>
        <begin position="269"/>
        <end position="291"/>
    </location>
</feature>
<keyword evidence="2" id="KW-0328">Glycosyltransferase</keyword>
<gene>
    <name evidence="9" type="ORF">G9Q97_05420</name>
</gene>
<evidence type="ECO:0000256" key="5">
    <source>
        <dbReference type="ARBA" id="ARBA00022989"/>
    </source>
</evidence>
<feature type="domain" description="Glycosyltransferase 2-like" evidence="8">
    <location>
        <begin position="10"/>
        <end position="169"/>
    </location>
</feature>
<keyword evidence="10" id="KW-1185">Reference proteome</keyword>
<reference evidence="9 10" key="1">
    <citation type="submission" date="2020-03" db="EMBL/GenBank/DDBJ databases">
        <title>Cyclobacterium plantarum sp. nov., a marine bacterium isolated from a coastal-marine wetland.</title>
        <authorList>
            <person name="Sanchez-Porro C."/>
            <person name="Ventosa A."/>
            <person name="Amoozegar M."/>
        </authorList>
    </citation>
    <scope>NUCLEOTIDE SEQUENCE [LARGE SCALE GENOMIC DNA]</scope>
    <source>
        <strain evidence="9 10">GBPx2</strain>
    </source>
</reference>
<protein>
    <submittedName>
        <fullName evidence="9">Glycosyltransferase family 2 protein</fullName>
    </submittedName>
</protein>
<dbReference type="Proteomes" id="UP000649799">
    <property type="component" value="Unassembled WGS sequence"/>
</dbReference>
<dbReference type="Gene3D" id="3.90.550.10">
    <property type="entry name" value="Spore Coat Polysaccharide Biosynthesis Protein SpsA, Chain A"/>
    <property type="match status" value="1"/>
</dbReference>
<dbReference type="PANTHER" id="PTHR48090:SF1">
    <property type="entry name" value="PROPHAGE BACTOPRENOL GLUCOSYL TRANSFERASE HOMOLOG"/>
    <property type="match status" value="1"/>
</dbReference>
<keyword evidence="5 7" id="KW-1133">Transmembrane helix</keyword>
<keyword evidence="3" id="KW-0808">Transferase</keyword>
<accession>A0ABX0H7D3</accession>
<sequence length="310" mass="34965">MTKESNTYLSVVVPVYQSDNSLEALITRLRLVLAGISTEVELILVDDHSSDRSWELICAAAETFPDVSGIRLSRNFGQHHAIAAGLDAARGKWTVVMDADLQDLPEEIPHLLSKARHGYDVVMARRTNRKDEHWKIAFSAIFYRFFRYMTGTRLDPAVGNFGIYHRKVIRAISEMREAIRYFPAQVQWVGFRQGYYNVAHGKSAVLQSGYGFRSRFHLGLNALLAYSDKPLRLTIKLGFFIASIGFIFALVTLIRYFSGLIVIPGYASLIVSLWVLSGLVLMTMGMVGLYVGKTFEGVKNRPLYIIDQKT</sequence>
<evidence type="ECO:0000256" key="3">
    <source>
        <dbReference type="ARBA" id="ARBA00022679"/>
    </source>
</evidence>
<dbReference type="InterPro" id="IPR001173">
    <property type="entry name" value="Glyco_trans_2-like"/>
</dbReference>
<dbReference type="Pfam" id="PF00535">
    <property type="entry name" value="Glycos_transf_2"/>
    <property type="match status" value="1"/>
</dbReference>
<dbReference type="CDD" id="cd04187">
    <property type="entry name" value="DPM1_like_bac"/>
    <property type="match status" value="1"/>
</dbReference>
<evidence type="ECO:0000259" key="8">
    <source>
        <dbReference type="Pfam" id="PF00535"/>
    </source>
</evidence>
<name>A0ABX0H7D3_9BACT</name>
<evidence type="ECO:0000313" key="9">
    <source>
        <dbReference type="EMBL" id="NHE56254.1"/>
    </source>
</evidence>
<evidence type="ECO:0000256" key="6">
    <source>
        <dbReference type="ARBA" id="ARBA00023136"/>
    </source>
</evidence>
<dbReference type="SUPFAM" id="SSF53448">
    <property type="entry name" value="Nucleotide-diphospho-sugar transferases"/>
    <property type="match status" value="1"/>
</dbReference>
<dbReference type="InterPro" id="IPR029044">
    <property type="entry name" value="Nucleotide-diphossugar_trans"/>
</dbReference>
<dbReference type="RefSeq" id="WP_166143904.1">
    <property type="nucleotide sequence ID" value="NZ_JAANYN010000002.1"/>
</dbReference>
<dbReference type="InterPro" id="IPR050256">
    <property type="entry name" value="Glycosyltransferase_2"/>
</dbReference>
<feature type="transmembrane region" description="Helical" evidence="7">
    <location>
        <begin position="237"/>
        <end position="257"/>
    </location>
</feature>
<organism evidence="9 10">
    <name type="scientific">Cyclobacterium plantarum</name>
    <dbReference type="NCBI Taxonomy" id="2716263"/>
    <lineage>
        <taxon>Bacteria</taxon>
        <taxon>Pseudomonadati</taxon>
        <taxon>Bacteroidota</taxon>
        <taxon>Cytophagia</taxon>
        <taxon>Cytophagales</taxon>
        <taxon>Cyclobacteriaceae</taxon>
        <taxon>Cyclobacterium</taxon>
    </lineage>
</organism>
<keyword evidence="4 7" id="KW-0812">Transmembrane</keyword>
<evidence type="ECO:0000256" key="4">
    <source>
        <dbReference type="ARBA" id="ARBA00022692"/>
    </source>
</evidence>